<feature type="compositionally biased region" description="Gly residues" evidence="7">
    <location>
        <begin position="212"/>
        <end position="230"/>
    </location>
</feature>
<feature type="region of interest" description="Disordered" evidence="7">
    <location>
        <begin position="160"/>
        <end position="241"/>
    </location>
</feature>
<evidence type="ECO:0000256" key="1">
    <source>
        <dbReference type="ARBA" id="ARBA00004123"/>
    </source>
</evidence>
<dbReference type="InterPro" id="IPR000504">
    <property type="entry name" value="RRM_dom"/>
</dbReference>
<feature type="region of interest" description="Disordered" evidence="7">
    <location>
        <begin position="1"/>
        <end position="97"/>
    </location>
</feature>
<dbReference type="KEGG" id="bspl:114851024"/>
<dbReference type="Pfam" id="PF00076">
    <property type="entry name" value="RRM_1"/>
    <property type="match status" value="1"/>
</dbReference>
<keyword evidence="2" id="KW-0813">Transport</keyword>
<dbReference type="InterPro" id="IPR051229">
    <property type="entry name" value="ALYREF_mRNA_export"/>
</dbReference>
<dbReference type="PANTHER" id="PTHR19965:SF82">
    <property type="entry name" value="THO COMPLEX SUBUNIT 4"/>
    <property type="match status" value="1"/>
</dbReference>
<dbReference type="Pfam" id="PF13865">
    <property type="entry name" value="FoP_duplication"/>
    <property type="match status" value="1"/>
</dbReference>
<feature type="compositionally biased region" description="Low complexity" evidence="7">
    <location>
        <begin position="173"/>
        <end position="188"/>
    </location>
</feature>
<evidence type="ECO:0000256" key="5">
    <source>
        <dbReference type="ARBA" id="ARBA00023242"/>
    </source>
</evidence>
<organism evidence="9 10">
    <name type="scientific">Betta splendens</name>
    <name type="common">Siamese fighting fish</name>
    <dbReference type="NCBI Taxonomy" id="158456"/>
    <lineage>
        <taxon>Eukaryota</taxon>
        <taxon>Metazoa</taxon>
        <taxon>Chordata</taxon>
        <taxon>Craniata</taxon>
        <taxon>Vertebrata</taxon>
        <taxon>Euteleostomi</taxon>
        <taxon>Actinopterygii</taxon>
        <taxon>Neopterygii</taxon>
        <taxon>Teleostei</taxon>
        <taxon>Neoteleostei</taxon>
        <taxon>Acanthomorphata</taxon>
        <taxon>Anabantaria</taxon>
        <taxon>Anabantiformes</taxon>
        <taxon>Anabantoidei</taxon>
        <taxon>Osphronemidae</taxon>
        <taxon>Betta</taxon>
    </lineage>
</organism>
<evidence type="ECO:0000256" key="6">
    <source>
        <dbReference type="PROSITE-ProRule" id="PRU00176"/>
    </source>
</evidence>
<dbReference type="Gene3D" id="3.30.70.330">
    <property type="match status" value="1"/>
</dbReference>
<dbReference type="PANTHER" id="PTHR19965">
    <property type="entry name" value="RNA AND EXPORT FACTOR BINDING PROTEIN"/>
    <property type="match status" value="1"/>
</dbReference>
<evidence type="ECO:0000313" key="10">
    <source>
        <dbReference type="RefSeq" id="XP_028998371.1"/>
    </source>
</evidence>
<gene>
    <name evidence="10" type="primary">LOC114851024</name>
</gene>
<name>A0A6P7LU83_BETSP</name>
<proteinExistence type="predicted"/>
<dbReference type="CDD" id="cd12680">
    <property type="entry name" value="RRM_THOC4"/>
    <property type="match status" value="1"/>
</dbReference>
<feature type="compositionally biased region" description="Low complexity" evidence="7">
    <location>
        <begin position="33"/>
        <end position="43"/>
    </location>
</feature>
<dbReference type="PROSITE" id="PS50102">
    <property type="entry name" value="RRM"/>
    <property type="match status" value="1"/>
</dbReference>
<evidence type="ECO:0000256" key="2">
    <source>
        <dbReference type="ARBA" id="ARBA00022448"/>
    </source>
</evidence>
<feature type="compositionally biased region" description="Gly residues" evidence="7">
    <location>
        <begin position="18"/>
        <end position="32"/>
    </location>
</feature>
<keyword evidence="5" id="KW-0539">Nucleus</keyword>
<keyword evidence="4 6" id="KW-0694">RNA-binding</keyword>
<evidence type="ECO:0000313" key="9">
    <source>
        <dbReference type="Proteomes" id="UP000515150"/>
    </source>
</evidence>
<dbReference type="FunFam" id="3.30.70.330:FF:000273">
    <property type="entry name" value="THO complex subunit 4"/>
    <property type="match status" value="1"/>
</dbReference>
<dbReference type="InterPro" id="IPR012677">
    <property type="entry name" value="Nucleotide-bd_a/b_plait_sf"/>
</dbReference>
<dbReference type="RefSeq" id="XP_028998371.1">
    <property type="nucleotide sequence ID" value="XM_029142538.3"/>
</dbReference>
<evidence type="ECO:0000256" key="3">
    <source>
        <dbReference type="ARBA" id="ARBA00022816"/>
    </source>
</evidence>
<keyword evidence="9" id="KW-1185">Reference proteome</keyword>
<keyword evidence="3" id="KW-0509">mRNA transport</keyword>
<dbReference type="InterPro" id="IPR025715">
    <property type="entry name" value="FoP_C"/>
</dbReference>
<dbReference type="InterPro" id="IPR035979">
    <property type="entry name" value="RBD_domain_sf"/>
</dbReference>
<dbReference type="AlphaFoldDB" id="A0A6P7LU83"/>
<dbReference type="SUPFAM" id="SSF54928">
    <property type="entry name" value="RNA-binding domain, RBD"/>
    <property type="match status" value="1"/>
</dbReference>
<reference evidence="10" key="1">
    <citation type="submission" date="2025-08" db="UniProtKB">
        <authorList>
            <consortium name="RefSeq"/>
        </authorList>
    </citation>
    <scope>IDENTIFICATION</scope>
</reference>
<feature type="domain" description="RRM" evidence="8">
    <location>
        <begin position="100"/>
        <end position="177"/>
    </location>
</feature>
<dbReference type="SMART" id="SM01218">
    <property type="entry name" value="FoP_duplication"/>
    <property type="match status" value="1"/>
</dbReference>
<evidence type="ECO:0000259" key="8">
    <source>
        <dbReference type="PROSITE" id="PS50102"/>
    </source>
</evidence>
<dbReference type="Proteomes" id="UP000515150">
    <property type="component" value="Chromosome 1"/>
</dbReference>
<sequence>MADKMNMSLDDIIKLNKKGGGGRGGGSFGPGGSSRQAAGSSRPVRSRQNNFNRERNDRSTPYTRPRELPDKWQHDMFEEHAAGPRGRGPGAESRSVQSGGKLLVSNLDFGVSDSDIKELFADFGPLKKASIHYDRSGRSKGTADVHFENTADALKAMKHYDGVPLDGRPMKIQQVTTSSESQSSQSTQKGFDRSRLGQPTFEVRERNERRQGGGGSGFRGRGRGRGGGGSSKPQLSAEELDAQLDAYNAAFQMDTS</sequence>
<evidence type="ECO:0000256" key="4">
    <source>
        <dbReference type="ARBA" id="ARBA00022884"/>
    </source>
</evidence>
<feature type="compositionally biased region" description="Basic and acidic residues" evidence="7">
    <location>
        <begin position="52"/>
        <end position="82"/>
    </location>
</feature>
<dbReference type="OrthoDB" id="1049195at2759"/>
<comment type="subcellular location">
    <subcellularLocation>
        <location evidence="1">Nucleus</location>
    </subcellularLocation>
</comment>
<dbReference type="SMART" id="SM00360">
    <property type="entry name" value="RRM"/>
    <property type="match status" value="1"/>
</dbReference>
<dbReference type="GO" id="GO:0003729">
    <property type="term" value="F:mRNA binding"/>
    <property type="evidence" value="ECO:0007669"/>
    <property type="project" value="TreeGrafter"/>
</dbReference>
<accession>A0A6P7LU83</accession>
<dbReference type="GeneID" id="114851024"/>
<dbReference type="GO" id="GO:0005634">
    <property type="term" value="C:nucleus"/>
    <property type="evidence" value="ECO:0007669"/>
    <property type="project" value="UniProtKB-SubCell"/>
</dbReference>
<feature type="compositionally biased region" description="Basic and acidic residues" evidence="7">
    <location>
        <begin position="202"/>
        <end position="211"/>
    </location>
</feature>
<evidence type="ECO:0000256" key="7">
    <source>
        <dbReference type="SAM" id="MobiDB-lite"/>
    </source>
</evidence>
<protein>
    <submittedName>
        <fullName evidence="10">THO complex subunit 4-A-like</fullName>
    </submittedName>
</protein>
<dbReference type="InParanoid" id="A0A6P7LU83"/>
<dbReference type="GO" id="GO:0006406">
    <property type="term" value="P:mRNA export from nucleus"/>
    <property type="evidence" value="ECO:0007669"/>
    <property type="project" value="TreeGrafter"/>
</dbReference>